<dbReference type="InterPro" id="IPR019613">
    <property type="entry name" value="DUF4198"/>
</dbReference>
<name>A0ABS7G657_9BACT</name>
<reference evidence="2 3" key="1">
    <citation type="submission" date="2021-08" db="EMBL/GenBank/DDBJ databases">
        <title>The genome sequence of Chitinophaga sp. B61.</title>
        <authorList>
            <person name="Zhang X."/>
        </authorList>
    </citation>
    <scope>NUCLEOTIDE SEQUENCE [LARGE SCALE GENOMIC DNA]</scope>
    <source>
        <strain evidence="2 3">B61</strain>
    </source>
</reference>
<proteinExistence type="predicted"/>
<feature type="signal peptide" evidence="1">
    <location>
        <begin position="1"/>
        <end position="21"/>
    </location>
</feature>
<evidence type="ECO:0000256" key="1">
    <source>
        <dbReference type="SAM" id="SignalP"/>
    </source>
</evidence>
<dbReference type="Pfam" id="PF10670">
    <property type="entry name" value="DUF4198"/>
    <property type="match status" value="1"/>
</dbReference>
<dbReference type="SUPFAM" id="SSF49478">
    <property type="entry name" value="Cna protein B-type domain"/>
    <property type="match status" value="1"/>
</dbReference>
<keyword evidence="1" id="KW-0732">Signal</keyword>
<gene>
    <name evidence="2" type="ORF">K1Y79_00900</name>
</gene>
<organism evidence="2 3">
    <name type="scientific">Chitinophaga rhizophila</name>
    <dbReference type="NCBI Taxonomy" id="2866212"/>
    <lineage>
        <taxon>Bacteria</taxon>
        <taxon>Pseudomonadati</taxon>
        <taxon>Bacteroidota</taxon>
        <taxon>Chitinophagia</taxon>
        <taxon>Chitinophagales</taxon>
        <taxon>Chitinophagaceae</taxon>
        <taxon>Chitinophaga</taxon>
    </lineage>
</organism>
<dbReference type="EMBL" id="JAICCF010000001">
    <property type="protein sequence ID" value="MBW8682876.1"/>
    <property type="molecule type" value="Genomic_DNA"/>
</dbReference>
<dbReference type="RefSeq" id="WP_220248112.1">
    <property type="nucleotide sequence ID" value="NZ_JAICCF010000001.1"/>
</dbReference>
<evidence type="ECO:0000313" key="2">
    <source>
        <dbReference type="EMBL" id="MBW8682876.1"/>
    </source>
</evidence>
<dbReference type="Proteomes" id="UP000812961">
    <property type="component" value="Unassembled WGS sequence"/>
</dbReference>
<protein>
    <submittedName>
        <fullName evidence="2">DUF4198 domain-containing protein</fullName>
    </submittedName>
</protein>
<sequence>MKKITLSVALLLCAFFASAHAVWIETALKGTKNKAQEVKVYLGEYAENQTDSVAHWFSNLKDIKLYAVTPTGSREEVTLKDNGTCLSGSFTPATEGTYTLAISHTVETVYGETKIEYYATATVVVGKESTSQLSSGTAFSIVPGAEEPKNLATVPLTLFRNKQPLAEGKIEVISPDGWIKELKSNQRGEASFSPVQPGQYLLEASATEKVSGTHKDQPFKSVAHIVTHAVNVKK</sequence>
<accession>A0ABS7G657</accession>
<comment type="caution">
    <text evidence="2">The sequence shown here is derived from an EMBL/GenBank/DDBJ whole genome shotgun (WGS) entry which is preliminary data.</text>
</comment>
<evidence type="ECO:0000313" key="3">
    <source>
        <dbReference type="Proteomes" id="UP000812961"/>
    </source>
</evidence>
<keyword evidence="3" id="KW-1185">Reference proteome</keyword>
<feature type="chain" id="PRO_5045487446" evidence="1">
    <location>
        <begin position="22"/>
        <end position="234"/>
    </location>
</feature>